<organism evidence="1 2">
    <name type="scientific">Vagococcus lutrae LBD1</name>
    <dbReference type="NCBI Taxonomy" id="1408226"/>
    <lineage>
        <taxon>Bacteria</taxon>
        <taxon>Bacillati</taxon>
        <taxon>Bacillota</taxon>
        <taxon>Bacilli</taxon>
        <taxon>Lactobacillales</taxon>
        <taxon>Enterococcaceae</taxon>
        <taxon>Vagococcus</taxon>
    </lineage>
</organism>
<reference evidence="1 2" key="1">
    <citation type="journal article" date="2013" name="Genome Announc.">
        <title>High-Quality Draft Genome Sequence of Vagococcus lutrae Strain LBD1, Isolated from the Largemouth Bass Micropterus salmoides.</title>
        <authorList>
            <person name="Lebreton F."/>
            <person name="Valentino M.D."/>
            <person name="Duncan L.B."/>
            <person name="Zeng Q."/>
            <person name="Manson McGuire A."/>
            <person name="Earl A.M."/>
            <person name="Gilmore M.S."/>
        </authorList>
    </citation>
    <scope>NUCLEOTIDE SEQUENCE [LARGE SCALE GENOMIC DNA]</scope>
    <source>
        <strain evidence="1 2">LBD1</strain>
    </source>
</reference>
<keyword evidence="2" id="KW-1185">Reference proteome</keyword>
<dbReference type="Proteomes" id="UP000018126">
    <property type="component" value="Unassembled WGS sequence"/>
</dbReference>
<gene>
    <name evidence="1" type="ORF">T233_00833</name>
</gene>
<accession>V6Q5B2</accession>
<comment type="caution">
    <text evidence="1">The sequence shown here is derived from an EMBL/GenBank/DDBJ whole genome shotgun (WGS) entry which is preliminary data.</text>
</comment>
<protein>
    <submittedName>
        <fullName evidence="1">Uncharacterized protein</fullName>
    </submittedName>
</protein>
<dbReference type="STRING" id="1408226.T233_00833"/>
<evidence type="ECO:0000313" key="2">
    <source>
        <dbReference type="Proteomes" id="UP000018126"/>
    </source>
</evidence>
<dbReference type="EMBL" id="AYSH01000011">
    <property type="protein sequence ID" value="EST89937.1"/>
    <property type="molecule type" value="Genomic_DNA"/>
</dbReference>
<name>V6Q5B2_9ENTE</name>
<dbReference type="AlphaFoldDB" id="V6Q5B2"/>
<proteinExistence type="predicted"/>
<sequence>MKIYRLYTGIFLVLSFIFLFFQSLMSISVDTSQYPNCPEGLTPLNVKNLFNFCPNSIYHEEDTYKYLIHLTGPK</sequence>
<evidence type="ECO:0000313" key="1">
    <source>
        <dbReference type="EMBL" id="EST89937.1"/>
    </source>
</evidence>